<dbReference type="AlphaFoldDB" id="A0A0C9WTR4"/>
<proteinExistence type="predicted"/>
<reference evidence="1 2" key="1">
    <citation type="submission" date="2014-04" db="EMBL/GenBank/DDBJ databases">
        <authorList>
            <consortium name="DOE Joint Genome Institute"/>
            <person name="Kuo A."/>
            <person name="Kohler A."/>
            <person name="Nagy L.G."/>
            <person name="Floudas D."/>
            <person name="Copeland A."/>
            <person name="Barry K.W."/>
            <person name="Cichocki N."/>
            <person name="Veneault-Fourrey C."/>
            <person name="LaButti K."/>
            <person name="Lindquist E.A."/>
            <person name="Lipzen A."/>
            <person name="Lundell T."/>
            <person name="Morin E."/>
            <person name="Murat C."/>
            <person name="Sun H."/>
            <person name="Tunlid A."/>
            <person name="Henrissat B."/>
            <person name="Grigoriev I.V."/>
            <person name="Hibbett D.S."/>
            <person name="Martin F."/>
            <person name="Nordberg H.P."/>
            <person name="Cantor M.N."/>
            <person name="Hua S.X."/>
        </authorList>
    </citation>
    <scope>NUCLEOTIDE SEQUENCE [LARGE SCALE GENOMIC DNA]</scope>
    <source>
        <strain evidence="1 2">LaAM-08-1</strain>
    </source>
</reference>
<reference evidence="2" key="2">
    <citation type="submission" date="2015-01" db="EMBL/GenBank/DDBJ databases">
        <title>Evolutionary Origins and Diversification of the Mycorrhizal Mutualists.</title>
        <authorList>
            <consortium name="DOE Joint Genome Institute"/>
            <consortium name="Mycorrhizal Genomics Consortium"/>
            <person name="Kohler A."/>
            <person name="Kuo A."/>
            <person name="Nagy L.G."/>
            <person name="Floudas D."/>
            <person name="Copeland A."/>
            <person name="Barry K.W."/>
            <person name="Cichocki N."/>
            <person name="Veneault-Fourrey C."/>
            <person name="LaButti K."/>
            <person name="Lindquist E.A."/>
            <person name="Lipzen A."/>
            <person name="Lundell T."/>
            <person name="Morin E."/>
            <person name="Murat C."/>
            <person name="Riley R."/>
            <person name="Ohm R."/>
            <person name="Sun H."/>
            <person name="Tunlid A."/>
            <person name="Henrissat B."/>
            <person name="Grigoriev I.V."/>
            <person name="Hibbett D.S."/>
            <person name="Martin F."/>
        </authorList>
    </citation>
    <scope>NUCLEOTIDE SEQUENCE [LARGE SCALE GENOMIC DNA]</scope>
    <source>
        <strain evidence="2">LaAM-08-1</strain>
    </source>
</reference>
<name>A0A0C9WTR4_9AGAR</name>
<accession>A0A0C9WTR4</accession>
<gene>
    <name evidence="1" type="ORF">K443DRAFT_685759</name>
</gene>
<evidence type="ECO:0000313" key="1">
    <source>
        <dbReference type="EMBL" id="KIJ91748.1"/>
    </source>
</evidence>
<dbReference type="EMBL" id="KN838973">
    <property type="protein sequence ID" value="KIJ91748.1"/>
    <property type="molecule type" value="Genomic_DNA"/>
</dbReference>
<protein>
    <submittedName>
        <fullName evidence="1">Uncharacterized protein</fullName>
    </submittedName>
</protein>
<evidence type="ECO:0000313" key="2">
    <source>
        <dbReference type="Proteomes" id="UP000054477"/>
    </source>
</evidence>
<dbReference type="HOGENOM" id="CLU_2868019_0_0_1"/>
<keyword evidence="2" id="KW-1185">Reference proteome</keyword>
<dbReference type="Proteomes" id="UP000054477">
    <property type="component" value="Unassembled WGS sequence"/>
</dbReference>
<organism evidence="1 2">
    <name type="scientific">Laccaria amethystina LaAM-08-1</name>
    <dbReference type="NCBI Taxonomy" id="1095629"/>
    <lineage>
        <taxon>Eukaryota</taxon>
        <taxon>Fungi</taxon>
        <taxon>Dikarya</taxon>
        <taxon>Basidiomycota</taxon>
        <taxon>Agaricomycotina</taxon>
        <taxon>Agaricomycetes</taxon>
        <taxon>Agaricomycetidae</taxon>
        <taxon>Agaricales</taxon>
        <taxon>Agaricineae</taxon>
        <taxon>Hydnangiaceae</taxon>
        <taxon>Laccaria</taxon>
    </lineage>
</organism>
<sequence length="64" mass="7259">MEKPGATEDQILSRIKPGMRAFPNQKFLCSGWQYRIQSDHGVGFGEGQLSLGVFLSFSNLYEKY</sequence>